<dbReference type="Proteomes" id="UP001610432">
    <property type="component" value="Unassembled WGS sequence"/>
</dbReference>
<organism evidence="1 2">
    <name type="scientific">Aspergillus lucknowensis</name>
    <dbReference type="NCBI Taxonomy" id="176173"/>
    <lineage>
        <taxon>Eukaryota</taxon>
        <taxon>Fungi</taxon>
        <taxon>Dikarya</taxon>
        <taxon>Ascomycota</taxon>
        <taxon>Pezizomycotina</taxon>
        <taxon>Eurotiomycetes</taxon>
        <taxon>Eurotiomycetidae</taxon>
        <taxon>Eurotiales</taxon>
        <taxon>Aspergillaceae</taxon>
        <taxon>Aspergillus</taxon>
        <taxon>Aspergillus subgen. Nidulantes</taxon>
    </lineage>
</organism>
<protein>
    <submittedName>
        <fullName evidence="1">Uncharacterized protein</fullName>
    </submittedName>
</protein>
<reference evidence="1 2" key="1">
    <citation type="submission" date="2024-07" db="EMBL/GenBank/DDBJ databases">
        <title>Section-level genome sequencing and comparative genomics of Aspergillus sections Usti and Cavernicolus.</title>
        <authorList>
            <consortium name="Lawrence Berkeley National Laboratory"/>
            <person name="Nybo J.L."/>
            <person name="Vesth T.C."/>
            <person name="Theobald S."/>
            <person name="Frisvad J.C."/>
            <person name="Larsen T.O."/>
            <person name="Kjaerboelling I."/>
            <person name="Rothschild-Mancinelli K."/>
            <person name="Lyhne E.K."/>
            <person name="Kogle M.E."/>
            <person name="Barry K."/>
            <person name="Clum A."/>
            <person name="Na H."/>
            <person name="Ledsgaard L."/>
            <person name="Lin J."/>
            <person name="Lipzen A."/>
            <person name="Kuo A."/>
            <person name="Riley R."/>
            <person name="Mondo S."/>
            <person name="Labutti K."/>
            <person name="Haridas S."/>
            <person name="Pangalinan J."/>
            <person name="Salamov A.A."/>
            <person name="Simmons B.A."/>
            <person name="Magnuson J.K."/>
            <person name="Chen J."/>
            <person name="Drula E."/>
            <person name="Henrissat B."/>
            <person name="Wiebenga A."/>
            <person name="Lubbers R.J."/>
            <person name="Gomes A.C."/>
            <person name="Macurrencykelacurrency M.R."/>
            <person name="Stajich J."/>
            <person name="Grigoriev I.V."/>
            <person name="Mortensen U.H."/>
            <person name="De Vries R.P."/>
            <person name="Baker S.E."/>
            <person name="Andersen M.R."/>
        </authorList>
    </citation>
    <scope>NUCLEOTIDE SEQUENCE [LARGE SCALE GENOMIC DNA]</scope>
    <source>
        <strain evidence="1 2">CBS 449.75</strain>
    </source>
</reference>
<dbReference type="EMBL" id="JBFXLQ010000001">
    <property type="protein sequence ID" value="KAL2872281.1"/>
    <property type="molecule type" value="Genomic_DNA"/>
</dbReference>
<keyword evidence="2" id="KW-1185">Reference proteome</keyword>
<evidence type="ECO:0000313" key="1">
    <source>
        <dbReference type="EMBL" id="KAL2872281.1"/>
    </source>
</evidence>
<gene>
    <name evidence="1" type="ORF">BJX67DRAFT_339027</name>
</gene>
<name>A0ABR4M6Q2_9EURO</name>
<dbReference type="RefSeq" id="XP_070891260.1">
    <property type="nucleotide sequence ID" value="XM_071027629.1"/>
</dbReference>
<evidence type="ECO:0000313" key="2">
    <source>
        <dbReference type="Proteomes" id="UP001610432"/>
    </source>
</evidence>
<dbReference type="GeneID" id="98142701"/>
<sequence>MLLALLAGFGRVAGEDKERGFITITDGQVQEVGTGRTKALVECKANGRDLHESSVTMQEAGSLQVPLES</sequence>
<proteinExistence type="predicted"/>
<accession>A0ABR4M6Q2</accession>
<comment type="caution">
    <text evidence="1">The sequence shown here is derived from an EMBL/GenBank/DDBJ whole genome shotgun (WGS) entry which is preliminary data.</text>
</comment>